<dbReference type="Gene3D" id="3.40.390.30">
    <property type="entry name" value="Metalloproteases ('zincins'), catalytic domain"/>
    <property type="match status" value="1"/>
</dbReference>
<dbReference type="GO" id="GO:0004519">
    <property type="term" value="F:endonuclease activity"/>
    <property type="evidence" value="ECO:0007669"/>
    <property type="project" value="UniProtKB-KW"/>
</dbReference>
<dbReference type="GO" id="GO:0006364">
    <property type="term" value="P:rRNA processing"/>
    <property type="evidence" value="ECO:0007669"/>
    <property type="project" value="InterPro"/>
</dbReference>
<accession>A0A0G0VVQ5</accession>
<dbReference type="GO" id="GO:0004222">
    <property type="term" value="F:metalloendopeptidase activity"/>
    <property type="evidence" value="ECO:0007669"/>
    <property type="project" value="InterPro"/>
</dbReference>
<dbReference type="GO" id="GO:0046872">
    <property type="term" value="F:metal ion binding"/>
    <property type="evidence" value="ECO:0007669"/>
    <property type="project" value="UniProtKB-KW"/>
</dbReference>
<gene>
    <name evidence="8" type="ORF">UU56_C0002G0075</name>
</gene>
<dbReference type="NCBIfam" id="TIGR00043">
    <property type="entry name" value="rRNA maturation RNase YbeY"/>
    <property type="match status" value="1"/>
</dbReference>
<keyword evidence="5" id="KW-0255">Endonuclease</keyword>
<dbReference type="EMBL" id="LCBC01000002">
    <property type="protein sequence ID" value="KKS04935.1"/>
    <property type="molecule type" value="Genomic_DNA"/>
</dbReference>
<dbReference type="Proteomes" id="UP000034493">
    <property type="component" value="Unassembled WGS sequence"/>
</dbReference>
<protein>
    <recommendedName>
        <fullName evidence="10">rRNA maturation factor</fullName>
    </recommendedName>
</protein>
<sequence length="139" mass="15948">MIDILIHTDTRYPVNRKAIRRAVVDTFKRYKIEEITAEVSIAVIGRRKMNDLTKTYRKDETEHEVLIFALEEVIQNQDGLPTGSQGFINVPDNVLRLGDVILCWPKVLEAAASDNIMVDEEIYRLTVHGVEHLLGEHHD</sequence>
<evidence type="ECO:0000256" key="5">
    <source>
        <dbReference type="ARBA" id="ARBA00022759"/>
    </source>
</evidence>
<dbReference type="Pfam" id="PF02130">
    <property type="entry name" value="YbeY"/>
    <property type="match status" value="1"/>
</dbReference>
<proteinExistence type="inferred from homology"/>
<evidence type="ECO:0008006" key="10">
    <source>
        <dbReference type="Google" id="ProtNLM"/>
    </source>
</evidence>
<evidence type="ECO:0000313" key="9">
    <source>
        <dbReference type="Proteomes" id="UP000034493"/>
    </source>
</evidence>
<evidence type="ECO:0000256" key="3">
    <source>
        <dbReference type="ARBA" id="ARBA00022722"/>
    </source>
</evidence>
<evidence type="ECO:0000256" key="6">
    <source>
        <dbReference type="ARBA" id="ARBA00022801"/>
    </source>
</evidence>
<evidence type="ECO:0000256" key="2">
    <source>
        <dbReference type="ARBA" id="ARBA00010875"/>
    </source>
</evidence>
<evidence type="ECO:0000256" key="1">
    <source>
        <dbReference type="ARBA" id="ARBA00001947"/>
    </source>
</evidence>
<name>A0A0G0VVQ5_9BACT</name>
<evidence type="ECO:0000256" key="7">
    <source>
        <dbReference type="ARBA" id="ARBA00022833"/>
    </source>
</evidence>
<keyword evidence="3" id="KW-0540">Nuclease</keyword>
<keyword evidence="6" id="KW-0378">Hydrolase</keyword>
<comment type="similarity">
    <text evidence="2">Belongs to the endoribonuclease YbeY family.</text>
</comment>
<evidence type="ECO:0000256" key="4">
    <source>
        <dbReference type="ARBA" id="ARBA00022723"/>
    </source>
</evidence>
<organism evidence="8 9">
    <name type="scientific">Candidatus Curtissbacteria bacterium GW2011_GWA2_41_24</name>
    <dbReference type="NCBI Taxonomy" id="1618411"/>
    <lineage>
        <taxon>Bacteria</taxon>
        <taxon>Candidatus Curtissiibacteriota</taxon>
    </lineage>
</organism>
<comment type="caution">
    <text evidence="8">The sequence shown here is derived from an EMBL/GenBank/DDBJ whole genome shotgun (WGS) entry which is preliminary data.</text>
</comment>
<evidence type="ECO:0000313" key="8">
    <source>
        <dbReference type="EMBL" id="KKS04935.1"/>
    </source>
</evidence>
<reference evidence="8 9" key="1">
    <citation type="journal article" date="2015" name="Nature">
        <title>rRNA introns, odd ribosomes, and small enigmatic genomes across a large radiation of phyla.</title>
        <authorList>
            <person name="Brown C.T."/>
            <person name="Hug L.A."/>
            <person name="Thomas B.C."/>
            <person name="Sharon I."/>
            <person name="Castelle C.J."/>
            <person name="Singh A."/>
            <person name="Wilkins M.J."/>
            <person name="Williams K.H."/>
            <person name="Banfield J.F."/>
        </authorList>
    </citation>
    <scope>NUCLEOTIDE SEQUENCE [LARGE SCALE GENOMIC DNA]</scope>
</reference>
<dbReference type="AlphaFoldDB" id="A0A0G0VVQ5"/>
<keyword evidence="7" id="KW-0862">Zinc</keyword>
<dbReference type="InterPro" id="IPR002036">
    <property type="entry name" value="YbeY"/>
</dbReference>
<dbReference type="InterPro" id="IPR023091">
    <property type="entry name" value="MetalPrtase_cat_dom_sf_prd"/>
</dbReference>
<dbReference type="SUPFAM" id="SSF55486">
    <property type="entry name" value="Metalloproteases ('zincins'), catalytic domain"/>
    <property type="match status" value="1"/>
</dbReference>
<keyword evidence="4" id="KW-0479">Metal-binding</keyword>
<comment type="cofactor">
    <cofactor evidence="1">
        <name>Zn(2+)</name>
        <dbReference type="ChEBI" id="CHEBI:29105"/>
    </cofactor>
</comment>